<evidence type="ECO:0000313" key="11">
    <source>
        <dbReference type="EMBL" id="KAA1172874.1"/>
    </source>
</evidence>
<dbReference type="Proteomes" id="UP000323161">
    <property type="component" value="Unassembled WGS sequence"/>
</dbReference>
<keyword evidence="12" id="KW-1185">Reference proteome</keyword>
<keyword evidence="6" id="KW-0029">Amino-acid transport</keyword>
<evidence type="ECO:0000259" key="10">
    <source>
        <dbReference type="PROSITE" id="PS50928"/>
    </source>
</evidence>
<dbReference type="InterPro" id="IPR035906">
    <property type="entry name" value="MetI-like_sf"/>
</dbReference>
<evidence type="ECO:0000256" key="3">
    <source>
        <dbReference type="ARBA" id="ARBA00022448"/>
    </source>
</evidence>
<evidence type="ECO:0000256" key="9">
    <source>
        <dbReference type="RuleBase" id="RU363032"/>
    </source>
</evidence>
<dbReference type="Gene3D" id="1.10.3720.10">
    <property type="entry name" value="MetI-like"/>
    <property type="match status" value="1"/>
</dbReference>
<dbReference type="CDD" id="cd06261">
    <property type="entry name" value="TM_PBP2"/>
    <property type="match status" value="1"/>
</dbReference>
<keyword evidence="8 9" id="KW-0472">Membrane</keyword>
<dbReference type="PANTHER" id="PTHR30614">
    <property type="entry name" value="MEMBRANE COMPONENT OF AMINO ACID ABC TRANSPORTER"/>
    <property type="match status" value="1"/>
</dbReference>
<sequence length="213" mass="23736">MNFYDYLSFVYGALSTVGVSFVAIIVGIPLGLGLALLRWARIPVFGKCAYLYVSIVRSCPAVTLIMLIYFGLPQFGISLNPFVAALISFSITATAFNCEIWRSSLLAFDRSQYEAAQAFGMTRWVRFRHVLLPQIWRSSIPGLINEMTLLVKNSPAISVIGLLDITRAAQRIGARTYEPIPPLLLGFAIYIIIVMLLIELQKRLETRIRSAGI</sequence>
<dbReference type="GO" id="GO:0022857">
    <property type="term" value="F:transmembrane transporter activity"/>
    <property type="evidence" value="ECO:0007669"/>
    <property type="project" value="InterPro"/>
</dbReference>
<gene>
    <name evidence="11" type="ORF">FWJ25_13780</name>
</gene>
<comment type="similarity">
    <text evidence="2">Belongs to the binding-protein-dependent transport system permease family. HisMQ subfamily.</text>
</comment>
<evidence type="ECO:0000256" key="6">
    <source>
        <dbReference type="ARBA" id="ARBA00022970"/>
    </source>
</evidence>
<dbReference type="AlphaFoldDB" id="A0A5B0VEL2"/>
<keyword evidence="7 9" id="KW-1133">Transmembrane helix</keyword>
<dbReference type="InterPro" id="IPR000515">
    <property type="entry name" value="MetI-like"/>
</dbReference>
<name>A0A5B0VEL2_9GAMM</name>
<accession>A0A5B0VEL2</accession>
<feature type="transmembrane region" description="Helical" evidence="9">
    <location>
        <begin position="6"/>
        <end position="37"/>
    </location>
</feature>
<dbReference type="PROSITE" id="PS50928">
    <property type="entry name" value="ABC_TM1"/>
    <property type="match status" value="1"/>
</dbReference>
<feature type="transmembrane region" description="Helical" evidence="9">
    <location>
        <begin position="49"/>
        <end position="70"/>
    </location>
</feature>
<keyword evidence="4" id="KW-1003">Cell membrane</keyword>
<protein>
    <submittedName>
        <fullName evidence="11">Amino acid ABC transporter permease</fullName>
    </submittedName>
</protein>
<dbReference type="PANTHER" id="PTHR30614:SF0">
    <property type="entry name" value="L-CYSTINE TRANSPORT SYSTEM PERMEASE PROTEIN TCYL"/>
    <property type="match status" value="1"/>
</dbReference>
<dbReference type="EMBL" id="VTUU01000006">
    <property type="protein sequence ID" value="KAA1172874.1"/>
    <property type="molecule type" value="Genomic_DNA"/>
</dbReference>
<dbReference type="SUPFAM" id="SSF161098">
    <property type="entry name" value="MetI-like"/>
    <property type="match status" value="1"/>
</dbReference>
<dbReference type="GO" id="GO:0006865">
    <property type="term" value="P:amino acid transport"/>
    <property type="evidence" value="ECO:0007669"/>
    <property type="project" value="UniProtKB-KW"/>
</dbReference>
<proteinExistence type="inferred from homology"/>
<reference evidence="11 12" key="1">
    <citation type="submission" date="2019-08" db="EMBL/GenBank/DDBJ databases">
        <title>Marinobacter ZYF650 sp. nov., a marine bacterium isolated from seawater of the Mariana trench.</title>
        <authorList>
            <person name="Ahmad W."/>
        </authorList>
    </citation>
    <scope>NUCLEOTIDE SEQUENCE [LARGE SCALE GENOMIC DNA]</scope>
    <source>
        <strain evidence="11 12">ZYF650</strain>
    </source>
</reference>
<dbReference type="InterPro" id="IPR010065">
    <property type="entry name" value="AA_ABC_transptr_permease_3TM"/>
</dbReference>
<evidence type="ECO:0000256" key="1">
    <source>
        <dbReference type="ARBA" id="ARBA00004429"/>
    </source>
</evidence>
<evidence type="ECO:0000313" key="12">
    <source>
        <dbReference type="Proteomes" id="UP000323161"/>
    </source>
</evidence>
<keyword evidence="5 9" id="KW-0812">Transmembrane</keyword>
<evidence type="ECO:0000256" key="4">
    <source>
        <dbReference type="ARBA" id="ARBA00022475"/>
    </source>
</evidence>
<dbReference type="NCBIfam" id="TIGR01726">
    <property type="entry name" value="HEQRo_perm_3TM"/>
    <property type="match status" value="1"/>
</dbReference>
<feature type="transmembrane region" description="Helical" evidence="9">
    <location>
        <begin position="180"/>
        <end position="198"/>
    </location>
</feature>
<evidence type="ECO:0000256" key="7">
    <source>
        <dbReference type="ARBA" id="ARBA00022989"/>
    </source>
</evidence>
<feature type="domain" description="ABC transmembrane type-1" evidence="10">
    <location>
        <begin position="13"/>
        <end position="202"/>
    </location>
</feature>
<keyword evidence="3 9" id="KW-0813">Transport</keyword>
<dbReference type="InterPro" id="IPR043429">
    <property type="entry name" value="ArtM/GltK/GlnP/TcyL/YhdX-like"/>
</dbReference>
<dbReference type="RefSeq" id="WP_149600834.1">
    <property type="nucleotide sequence ID" value="NZ_VTUU01000006.1"/>
</dbReference>
<comment type="caution">
    <text evidence="11">The sequence shown here is derived from an EMBL/GenBank/DDBJ whole genome shotgun (WGS) entry which is preliminary data.</text>
</comment>
<feature type="transmembrane region" description="Helical" evidence="9">
    <location>
        <begin position="82"/>
        <end position="101"/>
    </location>
</feature>
<evidence type="ECO:0000256" key="5">
    <source>
        <dbReference type="ARBA" id="ARBA00022692"/>
    </source>
</evidence>
<comment type="subcellular location">
    <subcellularLocation>
        <location evidence="1">Cell inner membrane</location>
        <topology evidence="1">Multi-pass membrane protein</topology>
    </subcellularLocation>
    <subcellularLocation>
        <location evidence="9">Cell membrane</location>
        <topology evidence="9">Multi-pass membrane protein</topology>
    </subcellularLocation>
</comment>
<dbReference type="Pfam" id="PF00528">
    <property type="entry name" value="BPD_transp_1"/>
    <property type="match status" value="1"/>
</dbReference>
<evidence type="ECO:0000256" key="8">
    <source>
        <dbReference type="ARBA" id="ARBA00023136"/>
    </source>
</evidence>
<dbReference type="GO" id="GO:0043190">
    <property type="term" value="C:ATP-binding cassette (ABC) transporter complex"/>
    <property type="evidence" value="ECO:0007669"/>
    <property type="project" value="InterPro"/>
</dbReference>
<evidence type="ECO:0000256" key="2">
    <source>
        <dbReference type="ARBA" id="ARBA00010072"/>
    </source>
</evidence>
<organism evidence="11 12">
    <name type="scientific">Marinobacter salinexigens</name>
    <dbReference type="NCBI Taxonomy" id="2919747"/>
    <lineage>
        <taxon>Bacteria</taxon>
        <taxon>Pseudomonadati</taxon>
        <taxon>Pseudomonadota</taxon>
        <taxon>Gammaproteobacteria</taxon>
        <taxon>Pseudomonadales</taxon>
        <taxon>Marinobacteraceae</taxon>
        <taxon>Marinobacter</taxon>
    </lineage>
</organism>